<evidence type="ECO:0000256" key="1">
    <source>
        <dbReference type="ARBA" id="ARBA00022694"/>
    </source>
</evidence>
<dbReference type="AlphaFoldDB" id="X1BRB7"/>
<name>X1BRB7_9ZZZZ</name>
<dbReference type="InterPro" id="IPR002616">
    <property type="entry name" value="tRNA_ribo_trans-like"/>
</dbReference>
<evidence type="ECO:0000313" key="3">
    <source>
        <dbReference type="EMBL" id="GAG97590.1"/>
    </source>
</evidence>
<comment type="caution">
    <text evidence="3">The sequence shown here is derived from an EMBL/GenBank/DDBJ whole genome shotgun (WGS) entry which is preliminary data.</text>
</comment>
<protein>
    <recommendedName>
        <fullName evidence="2">tRNA-guanine(15) transglycosylase-like domain-containing protein</fullName>
    </recommendedName>
</protein>
<evidence type="ECO:0000259" key="2">
    <source>
        <dbReference type="Pfam" id="PF01702"/>
    </source>
</evidence>
<feature type="non-terminal residue" evidence="3">
    <location>
        <position position="185"/>
    </location>
</feature>
<dbReference type="Pfam" id="PF01702">
    <property type="entry name" value="TGT"/>
    <property type="match status" value="1"/>
</dbReference>
<dbReference type="EMBL" id="BART01022533">
    <property type="protein sequence ID" value="GAG97590.1"/>
    <property type="molecule type" value="Genomic_DNA"/>
</dbReference>
<keyword evidence="1" id="KW-0819">tRNA processing</keyword>
<dbReference type="PANTHER" id="PTHR46499:SF1">
    <property type="entry name" value="QUEUINE TRNA-RIBOSYLTRANSFERASE"/>
    <property type="match status" value="1"/>
</dbReference>
<reference evidence="3" key="1">
    <citation type="journal article" date="2014" name="Front. Microbiol.">
        <title>High frequency of phylogenetically diverse reductive dehalogenase-homologous genes in deep subseafloor sedimentary metagenomes.</title>
        <authorList>
            <person name="Kawai M."/>
            <person name="Futagami T."/>
            <person name="Toyoda A."/>
            <person name="Takaki Y."/>
            <person name="Nishi S."/>
            <person name="Hori S."/>
            <person name="Arai W."/>
            <person name="Tsubouchi T."/>
            <person name="Morono Y."/>
            <person name="Uchiyama I."/>
            <person name="Ito T."/>
            <person name="Fujiyama A."/>
            <person name="Inagaki F."/>
            <person name="Takami H."/>
        </authorList>
    </citation>
    <scope>NUCLEOTIDE SEQUENCE</scope>
    <source>
        <strain evidence="3">Expedition CK06-06</strain>
    </source>
</reference>
<dbReference type="GO" id="GO:0005829">
    <property type="term" value="C:cytosol"/>
    <property type="evidence" value="ECO:0007669"/>
    <property type="project" value="TreeGrafter"/>
</dbReference>
<dbReference type="InterPro" id="IPR050076">
    <property type="entry name" value="ArchSynthase1/Queuine_TRR"/>
</dbReference>
<dbReference type="InterPro" id="IPR036511">
    <property type="entry name" value="TGT-like_sf"/>
</dbReference>
<dbReference type="SUPFAM" id="SSF51713">
    <property type="entry name" value="tRNA-guanine transglycosylase"/>
    <property type="match status" value="1"/>
</dbReference>
<feature type="domain" description="tRNA-guanine(15) transglycosylase-like" evidence="2">
    <location>
        <begin position="12"/>
        <end position="179"/>
    </location>
</feature>
<accession>X1BRB7</accession>
<dbReference type="PANTHER" id="PTHR46499">
    <property type="entry name" value="QUEUINE TRNA-RIBOSYLTRANSFERASE"/>
    <property type="match status" value="1"/>
</dbReference>
<gene>
    <name evidence="3" type="ORF">S01H4_41233</name>
</gene>
<dbReference type="Gene3D" id="3.20.20.105">
    <property type="entry name" value="Queuine tRNA-ribosyltransferase-like"/>
    <property type="match status" value="1"/>
</dbReference>
<dbReference type="GO" id="GO:0008616">
    <property type="term" value="P:tRNA queuosine(34) biosynthetic process"/>
    <property type="evidence" value="ECO:0007669"/>
    <property type="project" value="TreeGrafter"/>
</dbReference>
<dbReference type="NCBIfam" id="TIGR00449">
    <property type="entry name" value="tgt_general"/>
    <property type="match status" value="1"/>
</dbReference>
<organism evidence="3">
    <name type="scientific">marine sediment metagenome</name>
    <dbReference type="NCBI Taxonomy" id="412755"/>
    <lineage>
        <taxon>unclassified sequences</taxon>
        <taxon>metagenomes</taxon>
        <taxon>ecological metagenomes</taxon>
    </lineage>
</organism>
<sequence length="185" mass="21015">MQFEILNKDKATKARAGIIRTERGEIPTPIFMPVGTGGTVKGILQKDLEEEIQARIILGNTYHLYLRPGIETIEKAGGLHEFINWRKPILTDSGGYQIFSLAGNRKITNEGVLFQSHIDGSRHFFSPENVVDIQRSIGADIIMAFDECTPYPCNYEYARKSMQLTHTWLERGKQQFESTEPKHGF</sequence>
<proteinExistence type="predicted"/>